<dbReference type="AlphaFoldDB" id="A0AAQ3UJB0"/>
<protein>
    <recommendedName>
        <fullName evidence="5">PROP1-like PPR domain-containing protein</fullName>
    </recommendedName>
</protein>
<dbReference type="Gene3D" id="1.25.40.10">
    <property type="entry name" value="Tetratricopeptide repeat domain"/>
    <property type="match status" value="3"/>
</dbReference>
<feature type="repeat" description="PPR" evidence="3">
    <location>
        <begin position="181"/>
        <end position="215"/>
    </location>
</feature>
<feature type="repeat" description="PPR" evidence="3">
    <location>
        <begin position="560"/>
        <end position="594"/>
    </location>
</feature>
<feature type="repeat" description="PPR" evidence="3">
    <location>
        <begin position="216"/>
        <end position="250"/>
    </location>
</feature>
<feature type="repeat" description="PPR" evidence="3">
    <location>
        <begin position="455"/>
        <end position="489"/>
    </location>
</feature>
<dbReference type="Proteomes" id="UP001341281">
    <property type="component" value="Chromosome 08"/>
</dbReference>
<evidence type="ECO:0000313" key="7">
    <source>
        <dbReference type="Proteomes" id="UP001341281"/>
    </source>
</evidence>
<organism evidence="6 7">
    <name type="scientific">Paspalum notatum var. saurae</name>
    <dbReference type="NCBI Taxonomy" id="547442"/>
    <lineage>
        <taxon>Eukaryota</taxon>
        <taxon>Viridiplantae</taxon>
        <taxon>Streptophyta</taxon>
        <taxon>Embryophyta</taxon>
        <taxon>Tracheophyta</taxon>
        <taxon>Spermatophyta</taxon>
        <taxon>Magnoliopsida</taxon>
        <taxon>Liliopsida</taxon>
        <taxon>Poales</taxon>
        <taxon>Poaceae</taxon>
        <taxon>PACMAD clade</taxon>
        <taxon>Panicoideae</taxon>
        <taxon>Andropogonodae</taxon>
        <taxon>Paspaleae</taxon>
        <taxon>Paspalinae</taxon>
        <taxon>Paspalum</taxon>
    </lineage>
</organism>
<gene>
    <name evidence="6" type="ORF">U9M48_037513</name>
</gene>
<evidence type="ECO:0000256" key="1">
    <source>
        <dbReference type="ARBA" id="ARBA00022737"/>
    </source>
</evidence>
<dbReference type="Pfam" id="PF17177">
    <property type="entry name" value="PPR_long"/>
    <property type="match status" value="1"/>
</dbReference>
<evidence type="ECO:0000259" key="5">
    <source>
        <dbReference type="Pfam" id="PF17177"/>
    </source>
</evidence>
<keyword evidence="2" id="KW-0809">Transit peptide</keyword>
<reference evidence="6 7" key="1">
    <citation type="submission" date="2024-02" db="EMBL/GenBank/DDBJ databases">
        <title>High-quality chromosome-scale genome assembly of Pensacola bahiagrass (Paspalum notatum Flugge var. saurae).</title>
        <authorList>
            <person name="Vega J.M."/>
            <person name="Podio M."/>
            <person name="Orjuela J."/>
            <person name="Siena L.A."/>
            <person name="Pessino S.C."/>
            <person name="Combes M.C."/>
            <person name="Mariac C."/>
            <person name="Albertini E."/>
            <person name="Pupilli F."/>
            <person name="Ortiz J.P.A."/>
            <person name="Leblanc O."/>
        </authorList>
    </citation>
    <scope>NUCLEOTIDE SEQUENCE [LARGE SCALE GENOMIC DNA]</scope>
    <source>
        <strain evidence="6">R1</strain>
        <tissue evidence="6">Leaf</tissue>
    </source>
</reference>
<evidence type="ECO:0000256" key="3">
    <source>
        <dbReference type="PROSITE-ProRule" id="PRU00708"/>
    </source>
</evidence>
<feature type="repeat" description="PPR" evidence="3">
    <location>
        <begin position="595"/>
        <end position="629"/>
    </location>
</feature>
<evidence type="ECO:0000313" key="6">
    <source>
        <dbReference type="EMBL" id="WVZ91325.1"/>
    </source>
</evidence>
<name>A0AAQ3UJB0_PASNO</name>
<dbReference type="PANTHER" id="PTHR47940:SF1">
    <property type="entry name" value="PROTEIN LOW PHOTOSYNTHETIC EFFICIENCY 1, CHLOROPLASTIC"/>
    <property type="match status" value="1"/>
</dbReference>
<dbReference type="InterPro" id="IPR033443">
    <property type="entry name" value="PROP1-like_PPR_dom"/>
</dbReference>
<feature type="repeat" description="PPR" evidence="3">
    <location>
        <begin position="490"/>
        <end position="524"/>
    </location>
</feature>
<feature type="repeat" description="PPR" evidence="3">
    <location>
        <begin position="525"/>
        <end position="559"/>
    </location>
</feature>
<feature type="compositionally biased region" description="Gly residues" evidence="4">
    <location>
        <begin position="128"/>
        <end position="141"/>
    </location>
</feature>
<evidence type="ECO:0000256" key="2">
    <source>
        <dbReference type="ARBA" id="ARBA00022946"/>
    </source>
</evidence>
<keyword evidence="7" id="KW-1185">Reference proteome</keyword>
<dbReference type="PROSITE" id="PS51375">
    <property type="entry name" value="PPR"/>
    <property type="match status" value="9"/>
</dbReference>
<dbReference type="InterPro" id="IPR002885">
    <property type="entry name" value="PPR_rpt"/>
</dbReference>
<dbReference type="InterPro" id="IPR053343">
    <property type="entry name" value="PSII_mRNA-binding_protein"/>
</dbReference>
<dbReference type="Pfam" id="PF01535">
    <property type="entry name" value="PPR"/>
    <property type="match status" value="1"/>
</dbReference>
<dbReference type="NCBIfam" id="TIGR00756">
    <property type="entry name" value="PPR"/>
    <property type="match status" value="6"/>
</dbReference>
<feature type="region of interest" description="Disordered" evidence="4">
    <location>
        <begin position="110"/>
        <end position="141"/>
    </location>
</feature>
<evidence type="ECO:0000256" key="4">
    <source>
        <dbReference type="SAM" id="MobiDB-lite"/>
    </source>
</evidence>
<proteinExistence type="predicted"/>
<dbReference type="PANTHER" id="PTHR47940">
    <property type="entry name" value="OS12G0283900 PROTEIN"/>
    <property type="match status" value="1"/>
</dbReference>
<dbReference type="Pfam" id="PF13812">
    <property type="entry name" value="PPR_3"/>
    <property type="match status" value="2"/>
</dbReference>
<sequence length="737" mass="81659">MEGGNAGVAVSGPDACLQCSHELVGRGGCSTPQTQKDSLLFQRPRTLAYAPLSVVMASSLAAFHSAAGHLPRPRRQKGGAAHARAFSFLCLLHLPPEPPPRRRFRRVAAETTECDASRSRTSQFATGGADGTTGDGGGRTRGGAGVDVAAVAAALRDARTADDVERLVSGFLDGGGGGLLPLQVYTTVIRGLGKEGRLDAAFAVVEHLRRRRVGLNQFVYNCLLGAVKSCGEFGRAESVLADMEAEGISPNIVTFNTLMSMYVQQGKVDDVFRVYAEVEGRELVPTAATYSTVMSAYKKSGDAFGAIEFLVMLREKYKKGELVGNRDDWEREFAKFEKLTVRVCHMSMRQSLVGGQNPVGEVLKVLLAMDEAGVRPERRDYERLVWACTGEEHYTIGKELYQRIRDHGDGEISLSVCNHLIWLMGKAKKWWAALEIYEDLLDKGPKPNNLSYELIMSHFNILLNAAKRRGIWRWGVRLLNKMQEKGLKPGSKEWNAVLLACSRASEASAAVDIFKKMIEDGLKPDVVSYGALLSALEKGKLYDEALRVWEHMCKVGVEPNLYAYTILVSIYIGKGNHDMVDAVLRNMLSKQIEPTVVTFNAIISACVRNNMGGTAFEWFHRMKMRSIEPNEITYQMLIEALVQDGKPRLAYEMYMRACSQGLELPVKSYDTVMEACKSYGSLIDLTTLGPRPSKRVEPIRVENDHFLSFSQMKDLPSSTHHFVGTGMYGFFRYRMAR</sequence>
<feature type="repeat" description="PPR" evidence="3">
    <location>
        <begin position="630"/>
        <end position="664"/>
    </location>
</feature>
<dbReference type="InterPro" id="IPR011990">
    <property type="entry name" value="TPR-like_helical_dom_sf"/>
</dbReference>
<accession>A0AAQ3UJB0</accession>
<dbReference type="EMBL" id="CP144752">
    <property type="protein sequence ID" value="WVZ91325.1"/>
    <property type="molecule type" value="Genomic_DNA"/>
</dbReference>
<feature type="repeat" description="PPR" evidence="3">
    <location>
        <begin position="251"/>
        <end position="285"/>
    </location>
</feature>
<keyword evidence="1" id="KW-0677">Repeat</keyword>
<feature type="domain" description="PROP1-like PPR" evidence="5">
    <location>
        <begin position="492"/>
        <end position="656"/>
    </location>
</feature>